<dbReference type="Proteomes" id="UP000239002">
    <property type="component" value="Unassembled WGS sequence"/>
</dbReference>
<name>A0A2S6IGB7_9FLAO</name>
<sequence>MNDNISFINNQKKLLNDTLSNIINNDFILLDVPNHRNIGDTLIWQGELIFFKNLKYKLLDQYNRNTFNNRKIKSDKDVIILHGGGNFGDIYHSSQGFKLDIINKFKNNRIVIMPQTVFYNDNKNLISDMKQMSQHKDLHICVRDQVSFDLLSKLFDVNRIYLLPDMAFFINLDEFISNNKKGKNLVLNRTDAESTSIDHKELPFTKIENEVVYSDWPTYNSKNKTINTMSNYVEAFEGKVTKVLKNVPGSSIIMDNAFGLKSTKNIDKYINSGITFLNEFDEIATTRLHGAILSILLNKKVFLFDNFYGKNKNYYNTWLKEYKNVILTTDN</sequence>
<dbReference type="OrthoDB" id="9807674at2"/>
<proteinExistence type="predicted"/>
<keyword evidence="3" id="KW-1185">Reference proteome</keyword>
<keyword evidence="2" id="KW-0808">Transferase</keyword>
<organism evidence="2 3">
    <name type="scientific">Nonlabens xylanidelens</name>
    <dbReference type="NCBI Taxonomy" id="191564"/>
    <lineage>
        <taxon>Bacteria</taxon>
        <taxon>Pseudomonadati</taxon>
        <taxon>Bacteroidota</taxon>
        <taxon>Flavobacteriia</taxon>
        <taxon>Flavobacteriales</taxon>
        <taxon>Flavobacteriaceae</taxon>
        <taxon>Nonlabens</taxon>
    </lineage>
</organism>
<gene>
    <name evidence="2" type="ORF">LY01_02549</name>
</gene>
<protein>
    <submittedName>
        <fullName evidence="2">Pyruvyl transferase EpsO</fullName>
    </submittedName>
</protein>
<evidence type="ECO:0000259" key="1">
    <source>
        <dbReference type="Pfam" id="PF04230"/>
    </source>
</evidence>
<dbReference type="AlphaFoldDB" id="A0A2S6IGB7"/>
<evidence type="ECO:0000313" key="3">
    <source>
        <dbReference type="Proteomes" id="UP000239002"/>
    </source>
</evidence>
<comment type="caution">
    <text evidence="2">The sequence shown here is derived from an EMBL/GenBank/DDBJ whole genome shotgun (WGS) entry which is preliminary data.</text>
</comment>
<dbReference type="GO" id="GO:0016740">
    <property type="term" value="F:transferase activity"/>
    <property type="evidence" value="ECO:0007669"/>
    <property type="project" value="UniProtKB-KW"/>
</dbReference>
<feature type="domain" description="Polysaccharide pyruvyl transferase" evidence="1">
    <location>
        <begin position="37"/>
        <end position="306"/>
    </location>
</feature>
<dbReference type="Pfam" id="PF04230">
    <property type="entry name" value="PS_pyruv_trans"/>
    <property type="match status" value="1"/>
</dbReference>
<dbReference type="RefSeq" id="WP_104516218.1">
    <property type="nucleotide sequence ID" value="NZ_PTJE01000007.1"/>
</dbReference>
<reference evidence="2 3" key="1">
    <citation type="submission" date="2018-02" db="EMBL/GenBank/DDBJ databases">
        <title>Genomic Encyclopedia of Archaeal and Bacterial Type Strains, Phase II (KMG-II): from individual species to whole genera.</title>
        <authorList>
            <person name="Goeker M."/>
        </authorList>
    </citation>
    <scope>NUCLEOTIDE SEQUENCE [LARGE SCALE GENOMIC DNA]</scope>
    <source>
        <strain evidence="2 3">DSM 16809</strain>
    </source>
</reference>
<evidence type="ECO:0000313" key="2">
    <source>
        <dbReference type="EMBL" id="PPK93264.1"/>
    </source>
</evidence>
<accession>A0A2S6IGB7</accession>
<dbReference type="EMBL" id="PTJE01000007">
    <property type="protein sequence ID" value="PPK93264.1"/>
    <property type="molecule type" value="Genomic_DNA"/>
</dbReference>
<dbReference type="InterPro" id="IPR007345">
    <property type="entry name" value="Polysacch_pyruvyl_Trfase"/>
</dbReference>